<dbReference type="GeneID" id="112462241"/>
<evidence type="ECO:0000313" key="11">
    <source>
        <dbReference type="Proteomes" id="UP000504618"/>
    </source>
</evidence>
<protein>
    <submittedName>
        <fullName evidence="12 13">Lipase 3-like isoform X1</fullName>
    </submittedName>
</protein>
<evidence type="ECO:0000256" key="1">
    <source>
        <dbReference type="ARBA" id="ARBA00010701"/>
    </source>
</evidence>
<evidence type="ECO:0000313" key="12">
    <source>
        <dbReference type="RefSeq" id="XP_024883675.1"/>
    </source>
</evidence>
<dbReference type="OrthoDB" id="9974421at2759"/>
<reference evidence="12 13" key="1">
    <citation type="submission" date="2025-04" db="UniProtKB">
        <authorList>
            <consortium name="RefSeq"/>
        </authorList>
    </citation>
    <scope>IDENTIFICATION</scope>
    <source>
        <tissue evidence="12 13">Whole body</tissue>
    </source>
</reference>
<evidence type="ECO:0000313" key="13">
    <source>
        <dbReference type="RefSeq" id="XP_024883676.1"/>
    </source>
</evidence>
<proteinExistence type="inferred from homology"/>
<gene>
    <name evidence="12 13" type="primary">LOC112462241</name>
</gene>
<keyword evidence="3" id="KW-0378">Hydrolase</keyword>
<feature type="chain" id="PRO_5044639295" evidence="8">
    <location>
        <begin position="25"/>
        <end position="440"/>
    </location>
</feature>
<dbReference type="InterPro" id="IPR022742">
    <property type="entry name" value="Hydrolase_4"/>
</dbReference>
<keyword evidence="2 8" id="KW-0732">Signal</keyword>
<feature type="signal peptide" evidence="8">
    <location>
        <begin position="1"/>
        <end position="24"/>
    </location>
</feature>
<dbReference type="PANTHER" id="PTHR11005">
    <property type="entry name" value="LYSOSOMAL ACID LIPASE-RELATED"/>
    <property type="match status" value="1"/>
</dbReference>
<dbReference type="SUPFAM" id="SSF53474">
    <property type="entry name" value="alpha/beta-Hydrolases"/>
    <property type="match status" value="1"/>
</dbReference>
<dbReference type="RefSeq" id="XP_024883675.1">
    <property type="nucleotide sequence ID" value="XM_025027907.1"/>
</dbReference>
<evidence type="ECO:0000259" key="9">
    <source>
        <dbReference type="Pfam" id="PF04083"/>
    </source>
</evidence>
<feature type="domain" description="Serine aminopeptidase S33" evidence="10">
    <location>
        <begin position="130"/>
        <end position="251"/>
    </location>
</feature>
<feature type="active site" description="Charge relay system" evidence="7">
    <location>
        <position position="376"/>
    </location>
</feature>
<dbReference type="Pfam" id="PF04083">
    <property type="entry name" value="Abhydro_lipase"/>
    <property type="match status" value="1"/>
</dbReference>
<accession>A0A6J1QSV5</accession>
<evidence type="ECO:0000256" key="7">
    <source>
        <dbReference type="PIRSR" id="PIRSR000862-1"/>
    </source>
</evidence>
<evidence type="ECO:0000256" key="5">
    <source>
        <dbReference type="ARBA" id="ARBA00023098"/>
    </source>
</evidence>
<dbReference type="GO" id="GO:0016788">
    <property type="term" value="F:hydrolase activity, acting on ester bonds"/>
    <property type="evidence" value="ECO:0007669"/>
    <property type="project" value="InterPro"/>
</dbReference>
<feature type="active site" description="Charge relay system" evidence="7">
    <location>
        <position position="407"/>
    </location>
</feature>
<name>A0A6J1QSV5_9HYME</name>
<keyword evidence="6" id="KW-0325">Glycoprotein</keyword>
<dbReference type="GO" id="GO:0016042">
    <property type="term" value="P:lipid catabolic process"/>
    <property type="evidence" value="ECO:0007669"/>
    <property type="project" value="UniProtKB-KW"/>
</dbReference>
<dbReference type="Proteomes" id="UP000504618">
    <property type="component" value="Unplaced"/>
</dbReference>
<keyword evidence="5" id="KW-0443">Lipid metabolism</keyword>
<dbReference type="InterPro" id="IPR029058">
    <property type="entry name" value="AB_hydrolase_fold"/>
</dbReference>
<dbReference type="InterPro" id="IPR025483">
    <property type="entry name" value="Lipase_euk"/>
</dbReference>
<dbReference type="Gene3D" id="3.40.50.1820">
    <property type="entry name" value="alpha/beta hydrolase"/>
    <property type="match status" value="1"/>
</dbReference>
<dbReference type="PIRSF" id="PIRSF000862">
    <property type="entry name" value="Steryl_ester_lip"/>
    <property type="match status" value="1"/>
</dbReference>
<evidence type="ECO:0000256" key="8">
    <source>
        <dbReference type="SAM" id="SignalP"/>
    </source>
</evidence>
<evidence type="ECO:0000259" key="10">
    <source>
        <dbReference type="Pfam" id="PF12146"/>
    </source>
</evidence>
<evidence type="ECO:0000256" key="6">
    <source>
        <dbReference type="ARBA" id="ARBA00023180"/>
    </source>
</evidence>
<evidence type="ECO:0000256" key="2">
    <source>
        <dbReference type="ARBA" id="ARBA00022729"/>
    </source>
</evidence>
<comment type="similarity">
    <text evidence="1">Belongs to the AB hydrolase superfamily. Lipase family.</text>
</comment>
<keyword evidence="4" id="KW-0442">Lipid degradation</keyword>
<dbReference type="Pfam" id="PF12146">
    <property type="entry name" value="Hydrolase_4"/>
    <property type="match status" value="1"/>
</dbReference>
<feature type="active site" description="Nucleophile" evidence="7">
    <location>
        <position position="202"/>
    </location>
</feature>
<feature type="domain" description="Partial AB-hydrolase lipase" evidence="9">
    <location>
        <begin position="69"/>
        <end position="126"/>
    </location>
</feature>
<dbReference type="RefSeq" id="XP_024883676.1">
    <property type="nucleotide sequence ID" value="XM_025027908.1"/>
</dbReference>
<keyword evidence="11" id="KW-1185">Reference proteome</keyword>
<evidence type="ECO:0000256" key="3">
    <source>
        <dbReference type="ARBA" id="ARBA00022801"/>
    </source>
</evidence>
<evidence type="ECO:0000256" key="4">
    <source>
        <dbReference type="ARBA" id="ARBA00022963"/>
    </source>
</evidence>
<dbReference type="FunFam" id="3.40.50.1820:FF:000057">
    <property type="entry name" value="Lipase"/>
    <property type="match status" value="1"/>
</dbReference>
<dbReference type="AlphaFoldDB" id="A0A6J1QSV5"/>
<organism evidence="11 12">
    <name type="scientific">Temnothorax curvispinosus</name>
    <dbReference type="NCBI Taxonomy" id="300111"/>
    <lineage>
        <taxon>Eukaryota</taxon>
        <taxon>Metazoa</taxon>
        <taxon>Ecdysozoa</taxon>
        <taxon>Arthropoda</taxon>
        <taxon>Hexapoda</taxon>
        <taxon>Insecta</taxon>
        <taxon>Pterygota</taxon>
        <taxon>Neoptera</taxon>
        <taxon>Endopterygota</taxon>
        <taxon>Hymenoptera</taxon>
        <taxon>Apocrita</taxon>
        <taxon>Aculeata</taxon>
        <taxon>Formicoidea</taxon>
        <taxon>Formicidae</taxon>
        <taxon>Myrmicinae</taxon>
        <taxon>Temnothorax</taxon>
    </lineage>
</organism>
<sequence>MNTLDMKSMFFAFLIITTFSEGRSQVIPLFLQNKFLNFLFPKDPGLVRVRRMDRAEEMNNGKVLDFIGLVEQYDYPAEEHNVTTEDGYNLKIHRIPGSLLLDNKKKKEIIFMQHGLFASSDSWVLRGPGKDLVFLLADQGYDVWIGNVRGNSYCRSHVNMTIYDPKFWQYSFHEIGTKDLPAMFDYIFNYTKQKDLYYIGHSMGVTELFTFLSSKPEYNIKIKMAICLAPAASVWVKILPAFNEFANLLPTVKEVLREHEIYDVFPQSLAIGTAGRLLCNDNTLTQFICVIAFFSMFGPDPAQLNTTILPEILSYVPAGSSVQTLEHFYQNIRVKDFRNYDYGIAENYKRYKQKTPPSYDLKKITAPIILFYSTNDVVILEENVLELGKRLPNVLLTEEVPFKLFNHVDYLWAIDAKILLYDRVLELLQKFDAGQNKFIK</sequence>
<dbReference type="InterPro" id="IPR006693">
    <property type="entry name" value="AB_hydrolase_lipase"/>
</dbReference>